<evidence type="ECO:0000313" key="2">
    <source>
        <dbReference type="Proteomes" id="UP000594638"/>
    </source>
</evidence>
<keyword evidence="2" id="KW-1185">Reference proteome</keyword>
<dbReference type="Proteomes" id="UP000594638">
    <property type="component" value="Unassembled WGS sequence"/>
</dbReference>
<dbReference type="AlphaFoldDB" id="A0A8S0VML7"/>
<evidence type="ECO:0000313" key="1">
    <source>
        <dbReference type="EMBL" id="CAA3033728.1"/>
    </source>
</evidence>
<accession>A0A8S0VML7</accession>
<name>A0A8S0VML7_OLEEU</name>
<gene>
    <name evidence="1" type="ORF">OLEA9_A029606</name>
</gene>
<dbReference type="Gramene" id="OE9A029606T1">
    <property type="protein sequence ID" value="OE9A029606C1"/>
    <property type="gene ID" value="OE9A029606"/>
</dbReference>
<dbReference type="EMBL" id="CACTIH010010826">
    <property type="protein sequence ID" value="CAA3033728.1"/>
    <property type="molecule type" value="Genomic_DNA"/>
</dbReference>
<comment type="caution">
    <text evidence="1">The sequence shown here is derived from an EMBL/GenBank/DDBJ whole genome shotgun (WGS) entry which is preliminary data.</text>
</comment>
<protein>
    <submittedName>
        <fullName evidence="1">Uncharacterized protein</fullName>
    </submittedName>
</protein>
<sequence>MLAIPGRETKLENVNAKVDLDREHNLLARNNGTAMWDGLLVSAAGMGRLQSWSSPNHIRDQAMMRTKNTTFLLRN</sequence>
<organism evidence="1 2">
    <name type="scientific">Olea europaea subsp. europaea</name>
    <dbReference type="NCBI Taxonomy" id="158383"/>
    <lineage>
        <taxon>Eukaryota</taxon>
        <taxon>Viridiplantae</taxon>
        <taxon>Streptophyta</taxon>
        <taxon>Embryophyta</taxon>
        <taxon>Tracheophyta</taxon>
        <taxon>Spermatophyta</taxon>
        <taxon>Magnoliopsida</taxon>
        <taxon>eudicotyledons</taxon>
        <taxon>Gunneridae</taxon>
        <taxon>Pentapetalae</taxon>
        <taxon>asterids</taxon>
        <taxon>lamiids</taxon>
        <taxon>Lamiales</taxon>
        <taxon>Oleaceae</taxon>
        <taxon>Oleeae</taxon>
        <taxon>Olea</taxon>
    </lineage>
</organism>
<reference evidence="1 2" key="1">
    <citation type="submission" date="2019-12" db="EMBL/GenBank/DDBJ databases">
        <authorList>
            <person name="Alioto T."/>
            <person name="Alioto T."/>
            <person name="Gomez Garrido J."/>
        </authorList>
    </citation>
    <scope>NUCLEOTIDE SEQUENCE [LARGE SCALE GENOMIC DNA]</scope>
</reference>
<proteinExistence type="predicted"/>